<dbReference type="InterPro" id="IPR009071">
    <property type="entry name" value="HMG_box_dom"/>
</dbReference>
<dbReference type="CDD" id="cd00084">
    <property type="entry name" value="HMG-box_SF"/>
    <property type="match status" value="1"/>
</dbReference>
<feature type="DNA-binding region" description="HMG box" evidence="1">
    <location>
        <begin position="36"/>
        <end position="104"/>
    </location>
</feature>
<feature type="domain" description="HMG box" evidence="2">
    <location>
        <begin position="133"/>
        <end position="201"/>
    </location>
</feature>
<proteinExistence type="predicted"/>
<evidence type="ECO:0000313" key="3">
    <source>
        <dbReference type="EMBL" id="KAG2192351.1"/>
    </source>
</evidence>
<dbReference type="InterPro" id="IPR036910">
    <property type="entry name" value="HMG_box_dom_sf"/>
</dbReference>
<comment type="caution">
    <text evidence="3">The sequence shown here is derived from an EMBL/GenBank/DDBJ whole genome shotgun (WGS) entry which is preliminary data.</text>
</comment>
<dbReference type="SUPFAM" id="SSF47095">
    <property type="entry name" value="HMG-box"/>
    <property type="match status" value="2"/>
</dbReference>
<dbReference type="EMBL" id="JAEPRC010000738">
    <property type="protein sequence ID" value="KAG2192351.1"/>
    <property type="molecule type" value="Genomic_DNA"/>
</dbReference>
<dbReference type="PROSITE" id="PS50118">
    <property type="entry name" value="HMG_BOX_2"/>
    <property type="match status" value="2"/>
</dbReference>
<dbReference type="Gene3D" id="1.10.30.10">
    <property type="entry name" value="High mobility group box domain"/>
    <property type="match status" value="2"/>
</dbReference>
<dbReference type="SMART" id="SM00398">
    <property type="entry name" value="HMG"/>
    <property type="match status" value="2"/>
</dbReference>
<evidence type="ECO:0000256" key="1">
    <source>
        <dbReference type="PROSITE-ProRule" id="PRU00267"/>
    </source>
</evidence>
<dbReference type="GO" id="GO:0003677">
    <property type="term" value="F:DNA binding"/>
    <property type="evidence" value="ECO:0007669"/>
    <property type="project" value="UniProtKB-UniRule"/>
</dbReference>
<evidence type="ECO:0000259" key="2">
    <source>
        <dbReference type="PROSITE" id="PS50118"/>
    </source>
</evidence>
<dbReference type="Proteomes" id="UP000650833">
    <property type="component" value="Unassembled WGS sequence"/>
</dbReference>
<name>A0A8H7UN98_9FUNG</name>
<dbReference type="PANTHER" id="PTHR47658">
    <property type="entry name" value="HIGH MOBILITY GROUP B PROTEIN 12-RELATED"/>
    <property type="match status" value="1"/>
</dbReference>
<accession>A0A8H7UN98</accession>
<organism evidence="3 4">
    <name type="scientific">Mucor plumbeus</name>
    <dbReference type="NCBI Taxonomy" id="97098"/>
    <lineage>
        <taxon>Eukaryota</taxon>
        <taxon>Fungi</taxon>
        <taxon>Fungi incertae sedis</taxon>
        <taxon>Mucoromycota</taxon>
        <taxon>Mucoromycotina</taxon>
        <taxon>Mucoromycetes</taxon>
        <taxon>Mucorales</taxon>
        <taxon>Mucorineae</taxon>
        <taxon>Mucoraceae</taxon>
        <taxon>Mucor</taxon>
    </lineage>
</organism>
<dbReference type="GO" id="GO:0005634">
    <property type="term" value="C:nucleus"/>
    <property type="evidence" value="ECO:0007669"/>
    <property type="project" value="UniProtKB-UniRule"/>
</dbReference>
<evidence type="ECO:0000313" key="4">
    <source>
        <dbReference type="Proteomes" id="UP000650833"/>
    </source>
</evidence>
<sequence length="208" mass="23996">MSLIKAFGPLSIQLRSFVSARSLHPKKFTSILSNVPTKPRSAWQIYLRENINKYKFPNGKIDMKKATIESGVIWKTMGEAQKKIYQDIYETETKAHDESIQKALNSATPKQFKDENDLRKKYKLAPLKDPRQPKKPKNSFLLYIDHLRAINDPAVASKDCTIQISEAAKKYKTLGESELKVYKDKSKISYDQFNKDLKKYYQDAGLID</sequence>
<feature type="DNA-binding region" description="HMG box" evidence="1">
    <location>
        <begin position="133"/>
        <end position="201"/>
    </location>
</feature>
<keyword evidence="1" id="KW-0539">Nucleus</keyword>
<keyword evidence="1" id="KW-0238">DNA-binding</keyword>
<protein>
    <recommendedName>
        <fullName evidence="2">HMG box domain-containing protein</fullName>
    </recommendedName>
</protein>
<keyword evidence="4" id="KW-1185">Reference proteome</keyword>
<dbReference type="AlphaFoldDB" id="A0A8H7UN98"/>
<dbReference type="OrthoDB" id="5550281at2759"/>
<dbReference type="Pfam" id="PF00505">
    <property type="entry name" value="HMG_box"/>
    <property type="match status" value="1"/>
</dbReference>
<gene>
    <name evidence="3" type="ORF">INT46_008470</name>
</gene>
<reference evidence="3" key="1">
    <citation type="submission" date="2020-12" db="EMBL/GenBank/DDBJ databases">
        <title>Metabolic potential, ecology and presence of endohyphal bacteria is reflected in genomic diversity of Mucoromycotina.</title>
        <authorList>
            <person name="Muszewska A."/>
            <person name="Okrasinska A."/>
            <person name="Steczkiewicz K."/>
            <person name="Drgas O."/>
            <person name="Orlowska M."/>
            <person name="Perlinska-Lenart U."/>
            <person name="Aleksandrzak-Piekarczyk T."/>
            <person name="Szatraj K."/>
            <person name="Zielenkiewicz U."/>
            <person name="Pilsyk S."/>
            <person name="Malc E."/>
            <person name="Mieczkowski P."/>
            <person name="Kruszewska J.S."/>
            <person name="Biernat P."/>
            <person name="Pawlowska J."/>
        </authorList>
    </citation>
    <scope>NUCLEOTIDE SEQUENCE</scope>
    <source>
        <strain evidence="3">CBS 226.32</strain>
    </source>
</reference>
<feature type="domain" description="HMG box" evidence="2">
    <location>
        <begin position="36"/>
        <end position="104"/>
    </location>
</feature>